<dbReference type="Pfam" id="PF20152">
    <property type="entry name" value="DUF6534"/>
    <property type="match status" value="1"/>
</dbReference>
<feature type="domain" description="DUF6534" evidence="3">
    <location>
        <begin position="176"/>
        <end position="260"/>
    </location>
</feature>
<feature type="transmembrane region" description="Helical" evidence="2">
    <location>
        <begin position="98"/>
        <end position="117"/>
    </location>
</feature>
<dbReference type="RefSeq" id="XP_062629519.1">
    <property type="nucleotide sequence ID" value="XM_062773535.1"/>
</dbReference>
<dbReference type="InterPro" id="IPR045339">
    <property type="entry name" value="DUF6534"/>
</dbReference>
<name>A0AAF0YB22_9TREE</name>
<gene>
    <name evidence="4" type="ORF">LOC62_05G007014</name>
</gene>
<feature type="transmembrane region" description="Helical" evidence="2">
    <location>
        <begin position="20"/>
        <end position="43"/>
    </location>
</feature>
<evidence type="ECO:0000256" key="1">
    <source>
        <dbReference type="SAM" id="MobiDB-lite"/>
    </source>
</evidence>
<accession>A0AAF0YB22</accession>
<feature type="compositionally biased region" description="Low complexity" evidence="1">
    <location>
        <begin position="341"/>
        <end position="354"/>
    </location>
</feature>
<sequence length="391" mass="43458">MSSSPDEVAAAAPFAAHRRFWLGCFQAQVIIDTFLCGVFTVQLTQYWEWQSKDRLWTRLVVITTAFLAYFITGFIMWNSSYDFVAHYGLYAQFFKGSVISWYGFFNAITCVTTQGFFAHRAFHLTNRSYFVLGLVWVLILTTLGATLAIKVLESVGHSLSSTEVKIPVIIYMASTVCADFILTVTILYCLLQSKTGWDYTDKVIMRLVRMTVESQLPPTILAVVTLSIFSRYPDSALSVMLQVIQSKFYCIGLMYSLNTRIRFTPQTMESATGQVFTLNSRPLATIQVDVETETYETHVEYLPAGPNRRKLNKLQMDDDIDEEGEGDGGARASHAVDTDKASGATGTTDATFTGHEYGDDGAPDNIEVFNRLSCIASGTPPPPPKDAPAVL</sequence>
<protein>
    <recommendedName>
        <fullName evidence="3">DUF6534 domain-containing protein</fullName>
    </recommendedName>
</protein>
<feature type="transmembrane region" description="Helical" evidence="2">
    <location>
        <begin position="169"/>
        <end position="191"/>
    </location>
</feature>
<dbReference type="PANTHER" id="PTHR40465">
    <property type="entry name" value="CHROMOSOME 1, WHOLE GENOME SHOTGUN SEQUENCE"/>
    <property type="match status" value="1"/>
</dbReference>
<feature type="transmembrane region" description="Helical" evidence="2">
    <location>
        <begin position="129"/>
        <end position="149"/>
    </location>
</feature>
<dbReference type="GeneID" id="87810189"/>
<dbReference type="PANTHER" id="PTHR40465:SF1">
    <property type="entry name" value="DUF6534 DOMAIN-CONTAINING PROTEIN"/>
    <property type="match status" value="1"/>
</dbReference>
<dbReference type="AlphaFoldDB" id="A0AAF0YB22"/>
<dbReference type="EMBL" id="CP086718">
    <property type="protein sequence ID" value="WOO83493.1"/>
    <property type="molecule type" value="Genomic_DNA"/>
</dbReference>
<evidence type="ECO:0000259" key="3">
    <source>
        <dbReference type="Pfam" id="PF20152"/>
    </source>
</evidence>
<keyword evidence="2" id="KW-0812">Transmembrane</keyword>
<organism evidence="4 5">
    <name type="scientific">Vanrija pseudolonga</name>
    <dbReference type="NCBI Taxonomy" id="143232"/>
    <lineage>
        <taxon>Eukaryota</taxon>
        <taxon>Fungi</taxon>
        <taxon>Dikarya</taxon>
        <taxon>Basidiomycota</taxon>
        <taxon>Agaricomycotina</taxon>
        <taxon>Tremellomycetes</taxon>
        <taxon>Trichosporonales</taxon>
        <taxon>Trichosporonaceae</taxon>
        <taxon>Vanrija</taxon>
    </lineage>
</organism>
<evidence type="ECO:0000256" key="2">
    <source>
        <dbReference type="SAM" id="Phobius"/>
    </source>
</evidence>
<feature type="transmembrane region" description="Helical" evidence="2">
    <location>
        <begin position="55"/>
        <end position="78"/>
    </location>
</feature>
<evidence type="ECO:0000313" key="4">
    <source>
        <dbReference type="EMBL" id="WOO83493.1"/>
    </source>
</evidence>
<keyword evidence="5" id="KW-1185">Reference proteome</keyword>
<proteinExistence type="predicted"/>
<keyword evidence="2" id="KW-0472">Membrane</keyword>
<feature type="region of interest" description="Disordered" evidence="1">
    <location>
        <begin position="319"/>
        <end position="364"/>
    </location>
</feature>
<dbReference type="Proteomes" id="UP000827549">
    <property type="component" value="Chromosome 5"/>
</dbReference>
<reference evidence="4" key="1">
    <citation type="submission" date="2023-10" db="EMBL/GenBank/DDBJ databases">
        <authorList>
            <person name="Noh H."/>
        </authorList>
    </citation>
    <scope>NUCLEOTIDE SEQUENCE</scope>
    <source>
        <strain evidence="4">DUCC4014</strain>
    </source>
</reference>
<evidence type="ECO:0000313" key="5">
    <source>
        <dbReference type="Proteomes" id="UP000827549"/>
    </source>
</evidence>
<keyword evidence="2" id="KW-1133">Transmembrane helix</keyword>